<organism evidence="3 4">
    <name type="scientific">Dielma fastidiosa</name>
    <dbReference type="NCBI Taxonomy" id="1034346"/>
    <lineage>
        <taxon>Bacteria</taxon>
        <taxon>Bacillati</taxon>
        <taxon>Bacillota</taxon>
        <taxon>Erysipelotrichia</taxon>
        <taxon>Erysipelotrichales</taxon>
        <taxon>Erysipelotrichaceae</taxon>
        <taxon>Dielma</taxon>
    </lineage>
</organism>
<dbReference type="CDD" id="cd05151">
    <property type="entry name" value="ChoK-like"/>
    <property type="match status" value="1"/>
</dbReference>
<dbReference type="SUPFAM" id="SSF53448">
    <property type="entry name" value="Nucleotide-diphospho-sugar transferases"/>
    <property type="match status" value="1"/>
</dbReference>
<evidence type="ECO:0000313" key="3">
    <source>
        <dbReference type="EMBL" id="PXX81068.1"/>
    </source>
</evidence>
<dbReference type="Gene3D" id="3.30.200.20">
    <property type="entry name" value="Phosphorylase Kinase, domain 1"/>
    <property type="match status" value="1"/>
</dbReference>
<dbReference type="PANTHER" id="PTHR40086:SF1">
    <property type="entry name" value="CELL CYCLE REGULATOR CCRZ"/>
    <property type="match status" value="1"/>
</dbReference>
<dbReference type="InterPro" id="IPR025877">
    <property type="entry name" value="MobA-like_NTP_Trfase"/>
</dbReference>
<reference evidence="2" key="2">
    <citation type="submission" date="2022-03" db="EMBL/GenBank/DDBJ databases">
        <title>First case of bacteraemia caused by Dielma fastidiosa in a patient hospitalised with diverticulitis.</title>
        <authorList>
            <person name="Forman-Ankjaer B."/>
            <person name="Hvid-Jensen F."/>
            <person name="Kobel C.M."/>
            <person name="Greve T."/>
        </authorList>
    </citation>
    <scope>NUCLEOTIDE SEQUENCE</scope>
    <source>
        <strain evidence="2">AUH_DF_2021</strain>
    </source>
</reference>
<dbReference type="InterPro" id="IPR011009">
    <property type="entry name" value="Kinase-like_dom_sf"/>
</dbReference>
<dbReference type="InterPro" id="IPR052077">
    <property type="entry name" value="CcrZ_PhaseVar_Mediator"/>
</dbReference>
<dbReference type="PANTHER" id="PTHR40086">
    <property type="entry name" value="PHOSPHOTRANSFERASE YTMP-RELATED"/>
    <property type="match status" value="1"/>
</dbReference>
<dbReference type="AlphaFoldDB" id="A0A318KW25"/>
<feature type="domain" description="MobA-like NTP transferase" evidence="1">
    <location>
        <begin position="91"/>
        <end position="201"/>
    </location>
</feature>
<evidence type="ECO:0000313" key="4">
    <source>
        <dbReference type="Proteomes" id="UP000247612"/>
    </source>
</evidence>
<dbReference type="Proteomes" id="UP000247612">
    <property type="component" value="Unassembled WGS sequence"/>
</dbReference>
<keyword evidence="3" id="KW-0808">Transferase</keyword>
<comment type="caution">
    <text evidence="3">The sequence shown here is derived from an EMBL/GenBank/DDBJ whole genome shotgun (WGS) entry which is preliminary data.</text>
</comment>
<dbReference type="GO" id="GO:0016301">
    <property type="term" value="F:kinase activity"/>
    <property type="evidence" value="ECO:0007669"/>
    <property type="project" value="UniProtKB-KW"/>
</dbReference>
<dbReference type="Gene3D" id="3.90.550.10">
    <property type="entry name" value="Spore Coat Polysaccharide Biosynthesis Protein SpsA, Chain A"/>
    <property type="match status" value="1"/>
</dbReference>
<proteinExistence type="predicted"/>
<dbReference type="InterPro" id="IPR029044">
    <property type="entry name" value="Nucleotide-diphossugar_trans"/>
</dbReference>
<dbReference type="EMBL" id="JALDAW010000022">
    <property type="protein sequence ID" value="MDY5168946.1"/>
    <property type="molecule type" value="Genomic_DNA"/>
</dbReference>
<dbReference type="EMBL" id="QJKH01000002">
    <property type="protein sequence ID" value="PXX81068.1"/>
    <property type="molecule type" value="Genomic_DNA"/>
</dbReference>
<dbReference type="RefSeq" id="WP_022938663.1">
    <property type="nucleotide sequence ID" value="NZ_BAABZA010000002.1"/>
</dbReference>
<protein>
    <submittedName>
        <fullName evidence="2">Phosphotransferase</fullName>
    </submittedName>
    <submittedName>
        <fullName evidence="3">Thiamine kinase-like enzyme</fullName>
    </submittedName>
</protein>
<evidence type="ECO:0000259" key="1">
    <source>
        <dbReference type="Pfam" id="PF12804"/>
    </source>
</evidence>
<dbReference type="Pfam" id="PF01633">
    <property type="entry name" value="Choline_kinase"/>
    <property type="match status" value="1"/>
</dbReference>
<dbReference type="STRING" id="1034346.GCA_000313565_02377"/>
<dbReference type="Pfam" id="PF13412">
    <property type="entry name" value="HTH_24"/>
    <property type="match status" value="1"/>
</dbReference>
<reference evidence="3 4" key="1">
    <citation type="submission" date="2018-05" db="EMBL/GenBank/DDBJ databases">
        <title>Genomic Encyclopedia of Type Strains, Phase IV (KMG-IV): sequencing the most valuable type-strain genomes for metagenomic binning, comparative biology and taxonomic classification.</title>
        <authorList>
            <person name="Goeker M."/>
        </authorList>
    </citation>
    <scope>NUCLEOTIDE SEQUENCE [LARGE SCALE GENOMIC DNA]</scope>
    <source>
        <strain evidence="3 4">JC118</strain>
    </source>
</reference>
<accession>A0A318KW25</accession>
<dbReference type="Pfam" id="PF12804">
    <property type="entry name" value="NTP_transf_3"/>
    <property type="match status" value="1"/>
</dbReference>
<dbReference type="InterPro" id="IPR036388">
    <property type="entry name" value="WH-like_DNA-bd_sf"/>
</dbReference>
<dbReference type="Proteomes" id="UP001276902">
    <property type="component" value="Unassembled WGS sequence"/>
</dbReference>
<dbReference type="GO" id="GO:0016779">
    <property type="term" value="F:nucleotidyltransferase activity"/>
    <property type="evidence" value="ECO:0007669"/>
    <property type="project" value="UniProtKB-ARBA"/>
</dbReference>
<sequence length="623" mass="71720">MDKIYQLLKCLKKSDTSTQRDIAKETGFSLGMVNTLLKNMEEQGLITIHAKKGRFEYELTESGNECLENILRERQMDKLQLTVKSQDLHTAVILAAGQNKDFNIPVGFLTIEGVSLIQRIVDILLDHSITKIIIVTGYQKAMYEEAFKNQREVQFVENSRYKWTGTMASLACAAPLIDSDFLLIESDYVFEKAVVTALLENEAPNCLFVNAPRGSGDEAFVELDEHNDLYRISKDIHELNHIDAELCGVNKISYSIYKKMLNIFDENKNPYLNYEYVIENLGRLYKITTCGIDDCICMDIDNQKQYNDMVNIYFPKLKKKENERNLLQLKKLFIEVMGIDEKDFISIEAAGGMTNTNYKVKTTNNRYILRMPGRCTETMISRSNEKVNGKFGYLLGLNVDTVYFNEASGVKVSIYIPNAKTMTGPTVRLEKNMKLTAALLRKLHTSECELKGRFNVFDELKKYEDLMAASHVTPYENYDQARAFMDKLAVVMDRLGWNLKPCHCDLVAENLIKDEHGRMYLIDWEYAGFNDPMWDLAGHFVECEFTPSEEELFEYYYTEGKGLSAVEKEKIQLFKITQDILWSAWTMAKEANGEDFGTYGIDRLNRGLQAIEVFCKQYERDLL</sequence>
<dbReference type="Gene3D" id="1.10.10.10">
    <property type="entry name" value="Winged helix-like DNA-binding domain superfamily/Winged helix DNA-binding domain"/>
    <property type="match status" value="1"/>
</dbReference>
<dbReference type="SUPFAM" id="SSF46785">
    <property type="entry name" value="Winged helix' DNA-binding domain"/>
    <property type="match status" value="1"/>
</dbReference>
<dbReference type="SUPFAM" id="SSF56112">
    <property type="entry name" value="Protein kinase-like (PK-like)"/>
    <property type="match status" value="1"/>
</dbReference>
<keyword evidence="4" id="KW-1185">Reference proteome</keyword>
<gene>
    <name evidence="3" type="ORF">DES51_102187</name>
    <name evidence="2" type="ORF">MQE39_12580</name>
</gene>
<name>A0A318KW25_9FIRM</name>
<dbReference type="Gene3D" id="3.90.1200.10">
    <property type="match status" value="1"/>
</dbReference>
<dbReference type="InterPro" id="IPR036390">
    <property type="entry name" value="WH_DNA-bd_sf"/>
</dbReference>
<evidence type="ECO:0000313" key="2">
    <source>
        <dbReference type="EMBL" id="MDY5168946.1"/>
    </source>
</evidence>
<keyword evidence="3" id="KW-0418">Kinase</keyword>